<protein>
    <recommendedName>
        <fullName evidence="4">Histone H4</fullName>
    </recommendedName>
    <alternativeName>
        <fullName evidence="8">Transcription initiation factor TFIID subunit 6</fullName>
    </alternativeName>
</protein>
<proteinExistence type="inferred from homology"/>
<comment type="similarity">
    <text evidence="2">Belongs to the TAF6 family.</text>
</comment>
<organism evidence="11">
    <name type="scientific">Magallana gigas</name>
    <name type="common">Pacific oyster</name>
    <name type="synonym">Crassostrea gigas</name>
    <dbReference type="NCBI Taxonomy" id="29159"/>
    <lineage>
        <taxon>Eukaryota</taxon>
        <taxon>Metazoa</taxon>
        <taxon>Spiralia</taxon>
        <taxon>Lophotrochozoa</taxon>
        <taxon>Mollusca</taxon>
        <taxon>Bivalvia</taxon>
        <taxon>Autobranchia</taxon>
        <taxon>Pteriomorphia</taxon>
        <taxon>Ostreida</taxon>
        <taxon>Ostreoidea</taxon>
        <taxon>Ostreidae</taxon>
        <taxon>Magallana</taxon>
    </lineage>
</organism>
<dbReference type="Proteomes" id="UP000005408">
    <property type="component" value="Unassembled WGS sequence"/>
</dbReference>
<evidence type="ECO:0000256" key="9">
    <source>
        <dbReference type="SAM" id="MobiDB-lite"/>
    </source>
</evidence>
<dbReference type="Gene3D" id="1.25.40.770">
    <property type="entry name" value="TAF6, C-terminal HEAT repeat domain"/>
    <property type="match status" value="1"/>
</dbReference>
<dbReference type="PANTHER" id="PTHR10221">
    <property type="entry name" value="TRANSCRIPTION INITIATION FACTOR TFIID SUBUNIT 6"/>
    <property type="match status" value="1"/>
</dbReference>
<dbReference type="GO" id="GO:0005669">
    <property type="term" value="C:transcription factor TFIID complex"/>
    <property type="evidence" value="ECO:0007669"/>
    <property type="project" value="InterPro"/>
</dbReference>
<dbReference type="EMBL" id="JH816387">
    <property type="protein sequence ID" value="EKC36489.1"/>
    <property type="molecule type" value="Genomic_DNA"/>
</dbReference>
<reference evidence="11" key="1">
    <citation type="journal article" date="2012" name="Nature">
        <title>The oyster genome reveals stress adaptation and complexity of shell formation.</title>
        <authorList>
            <person name="Zhang G."/>
            <person name="Fang X."/>
            <person name="Guo X."/>
            <person name="Li L."/>
            <person name="Luo R."/>
            <person name="Xu F."/>
            <person name="Yang P."/>
            <person name="Zhang L."/>
            <person name="Wang X."/>
            <person name="Qi H."/>
            <person name="Xiong Z."/>
            <person name="Que H."/>
            <person name="Xie Y."/>
            <person name="Holland P.W."/>
            <person name="Paps J."/>
            <person name="Zhu Y."/>
            <person name="Wu F."/>
            <person name="Chen Y."/>
            <person name="Wang J."/>
            <person name="Peng C."/>
            <person name="Meng J."/>
            <person name="Yang L."/>
            <person name="Liu J."/>
            <person name="Wen B."/>
            <person name="Zhang N."/>
            <person name="Huang Z."/>
            <person name="Zhu Q."/>
            <person name="Feng Y."/>
            <person name="Mount A."/>
            <person name="Hedgecock D."/>
            <person name="Xu Z."/>
            <person name="Liu Y."/>
            <person name="Domazet-Loso T."/>
            <person name="Du Y."/>
            <person name="Sun X."/>
            <person name="Zhang S."/>
            <person name="Liu B."/>
            <person name="Cheng P."/>
            <person name="Jiang X."/>
            <person name="Li J."/>
            <person name="Fan D."/>
            <person name="Wang W."/>
            <person name="Fu W."/>
            <person name="Wang T."/>
            <person name="Wang B."/>
            <person name="Zhang J."/>
            <person name="Peng Z."/>
            <person name="Li Y."/>
            <person name="Li N."/>
            <person name="Wang J."/>
            <person name="Chen M."/>
            <person name="He Y."/>
            <person name="Tan F."/>
            <person name="Song X."/>
            <person name="Zheng Q."/>
            <person name="Huang R."/>
            <person name="Yang H."/>
            <person name="Du X."/>
            <person name="Chen L."/>
            <person name="Yang M."/>
            <person name="Gaffney P.M."/>
            <person name="Wang S."/>
            <person name="Luo L."/>
            <person name="She Z."/>
            <person name="Ming Y."/>
            <person name="Huang W."/>
            <person name="Zhang S."/>
            <person name="Huang B."/>
            <person name="Zhang Y."/>
            <person name="Qu T."/>
            <person name="Ni P."/>
            <person name="Miao G."/>
            <person name="Wang J."/>
            <person name="Wang Q."/>
            <person name="Steinberg C.E."/>
            <person name="Wang H."/>
            <person name="Li N."/>
            <person name="Qian L."/>
            <person name="Zhang G."/>
            <person name="Li Y."/>
            <person name="Yang H."/>
            <person name="Liu X."/>
            <person name="Wang J."/>
            <person name="Yin Y."/>
            <person name="Wang J."/>
        </authorList>
    </citation>
    <scope>NUCLEOTIDE SEQUENCE [LARGE SCALE GENOMIC DNA]</scope>
    <source>
        <strain evidence="11">05x7-T-G4-1.051#20</strain>
    </source>
</reference>
<dbReference type="HOGENOM" id="CLU_021711_2_0_1"/>
<evidence type="ECO:0000259" key="10">
    <source>
        <dbReference type="SMART" id="SM00803"/>
    </source>
</evidence>
<dbReference type="GO" id="GO:0016251">
    <property type="term" value="F:RNA polymerase II general transcription initiation factor activity"/>
    <property type="evidence" value="ECO:0007669"/>
    <property type="project" value="InterPro"/>
</dbReference>
<dbReference type="GO" id="GO:0003713">
    <property type="term" value="F:transcription coactivator activity"/>
    <property type="evidence" value="ECO:0007669"/>
    <property type="project" value="TreeGrafter"/>
</dbReference>
<dbReference type="EnsemblMetazoa" id="G15903.2">
    <property type="protein sequence ID" value="G15903.2:cds"/>
    <property type="gene ID" value="G15903"/>
</dbReference>
<evidence type="ECO:0000256" key="1">
    <source>
        <dbReference type="ARBA" id="ARBA00004123"/>
    </source>
</evidence>
<dbReference type="Pfam" id="PF07571">
    <property type="entry name" value="TAF6_C"/>
    <property type="match status" value="1"/>
</dbReference>
<dbReference type="Gene3D" id="1.10.20.10">
    <property type="entry name" value="Histone, subunit A"/>
    <property type="match status" value="1"/>
</dbReference>
<reference evidence="12" key="2">
    <citation type="submission" date="2022-08" db="UniProtKB">
        <authorList>
            <consortium name="EnsemblMetazoa"/>
        </authorList>
    </citation>
    <scope>IDENTIFICATION</scope>
    <source>
        <strain evidence="12">05x7-T-G4-1.051#20</strain>
    </source>
</reference>
<dbReference type="SUPFAM" id="SSF47113">
    <property type="entry name" value="Histone-fold"/>
    <property type="match status" value="1"/>
</dbReference>
<dbReference type="InterPro" id="IPR037796">
    <property type="entry name" value="TAF6"/>
</dbReference>
<evidence type="ECO:0000256" key="8">
    <source>
        <dbReference type="ARBA" id="ARBA00040091"/>
    </source>
</evidence>
<dbReference type="FunCoup" id="K1QZ93">
    <property type="interactions" value="1590"/>
</dbReference>
<keyword evidence="7" id="KW-0539">Nucleus</keyword>
<evidence type="ECO:0000256" key="2">
    <source>
        <dbReference type="ARBA" id="ARBA00007688"/>
    </source>
</evidence>
<dbReference type="GO" id="GO:0046695">
    <property type="term" value="C:SLIK (SAGA-like) complex"/>
    <property type="evidence" value="ECO:0007669"/>
    <property type="project" value="InterPro"/>
</dbReference>
<evidence type="ECO:0000313" key="12">
    <source>
        <dbReference type="EnsemblMetazoa" id="G15903.1:cds"/>
    </source>
</evidence>
<evidence type="ECO:0000256" key="7">
    <source>
        <dbReference type="ARBA" id="ARBA00023242"/>
    </source>
</evidence>
<dbReference type="EnsemblMetazoa" id="G15903.3">
    <property type="protein sequence ID" value="G15903.3:cds"/>
    <property type="gene ID" value="G15903"/>
</dbReference>
<evidence type="ECO:0000256" key="3">
    <source>
        <dbReference type="ARBA" id="ARBA00011538"/>
    </source>
</evidence>
<sequence length="637" mass="69432">MAEKEHKEQKIGSQLPGESIKVIAESVGISGIPDDAASVLAEDSSYRLKQIVQEAVKFMHHGKRHRLSTADIDHALRAQNIEPLYGFQTGDSIPFRFASGGGRELHFVEEKEFDLQEIVNSTLPKIPIDIALKAHWLCIEGVQPSIPENPPPASKDQQQKEILDTTVKTVIEKQPKVAPIPEPHKIKHKHKGITDLAKVKDLSNHELSVEQQLYYKEITEACVGPDEARRSEALQSLASDPGLHQMLPRFSTFISEGVKINVVQNNLALLIYLMRMVKSIMDNQTLYLEKYLHEFIPAVCTCIVSKQLCMRPEVDNHWALRDFAARLMGQMCKNFSTSTNNIQARITKTFTQAIQSEKAALATQYGAIAGLGEMGSEVIKSFLLPHVKDIGEKVKIVLEGPILNSADKIAAENIKKSLAKYLSPVLKALKGPSASIEDYTAEFGSLGSMLHTAVGRERKSSGNQGNQLAKIAAGTPTQERSRPTVTIPTPRSQFVIQQSSSIGNMPGTPKQVQGGIRTPGTPSIIQGGQPKTPSTPGQQKFIVMTSQARPSNNGQSDKPLSMSSGTPTVVKVMSGNPQGQIPTAVPRTPTTPKIVVMSMTQGNSSLPGQAGGNSQDLGMRSVFSEQINNIKKENENS</sequence>
<dbReference type="InterPro" id="IPR009072">
    <property type="entry name" value="Histone-fold"/>
</dbReference>
<comment type="subcellular location">
    <subcellularLocation>
        <location evidence="1">Nucleus</location>
    </subcellularLocation>
</comment>
<dbReference type="KEGG" id="crg:105328924"/>
<evidence type="ECO:0000256" key="4">
    <source>
        <dbReference type="ARBA" id="ARBA00020836"/>
    </source>
</evidence>
<feature type="compositionally biased region" description="Polar residues" evidence="9">
    <location>
        <begin position="475"/>
        <end position="485"/>
    </location>
</feature>
<dbReference type="InterPro" id="IPR016024">
    <property type="entry name" value="ARM-type_fold"/>
</dbReference>
<dbReference type="SMART" id="SM00803">
    <property type="entry name" value="TAF"/>
    <property type="match status" value="1"/>
</dbReference>
<comment type="subunit">
    <text evidence="3">The nucleosome is a histone octamer containing two molecules each of H2A, H2B, H3 and H4 assembled in one H3-H4 heterotetramer and two H2A-H2B heterodimers. The octamer wraps approximately 147 bp of DNA.</text>
</comment>
<dbReference type="PANTHER" id="PTHR10221:SF9">
    <property type="entry name" value="TRANSCRIPTION INITIATION FACTOR TFIID SUBUNIT 6"/>
    <property type="match status" value="1"/>
</dbReference>
<dbReference type="GO" id="GO:0000124">
    <property type="term" value="C:SAGA complex"/>
    <property type="evidence" value="ECO:0007669"/>
    <property type="project" value="InterPro"/>
</dbReference>
<evidence type="ECO:0000256" key="5">
    <source>
        <dbReference type="ARBA" id="ARBA00023015"/>
    </source>
</evidence>
<dbReference type="EnsemblMetazoa" id="G15903.1">
    <property type="protein sequence ID" value="G15903.1:cds"/>
    <property type="gene ID" value="G15903"/>
</dbReference>
<keyword evidence="6" id="KW-0804">Transcription</keyword>
<gene>
    <name evidence="11" type="ORF">CGI_10027030</name>
</gene>
<keyword evidence="5" id="KW-0805">Transcription regulation</keyword>
<feature type="domain" description="TATA box binding protein associated factor (TAF) histone-like fold" evidence="10">
    <location>
        <begin position="13"/>
        <end position="77"/>
    </location>
</feature>
<dbReference type="InterPro" id="IPR046344">
    <property type="entry name" value="TAF6_C_sf"/>
</dbReference>
<evidence type="ECO:0000313" key="11">
    <source>
        <dbReference type="EMBL" id="EKC36489.1"/>
    </source>
</evidence>
<dbReference type="EnsemblMetazoa" id="G15903.4">
    <property type="protein sequence ID" value="G15903.4:cds"/>
    <property type="gene ID" value="G15903"/>
</dbReference>
<dbReference type="EnsemblMetazoa" id="G15903.5">
    <property type="protein sequence ID" value="G15903.5:cds"/>
    <property type="gene ID" value="G15903"/>
</dbReference>
<dbReference type="OrthoDB" id="361039at2759"/>
<dbReference type="CDD" id="cd22931">
    <property type="entry name" value="HFD_TAF6"/>
    <property type="match status" value="1"/>
</dbReference>
<dbReference type="GO" id="GO:0051123">
    <property type="term" value="P:RNA polymerase II preinitiation complex assembly"/>
    <property type="evidence" value="ECO:0007669"/>
    <property type="project" value="TreeGrafter"/>
</dbReference>
<evidence type="ECO:0000313" key="13">
    <source>
        <dbReference type="Proteomes" id="UP000005408"/>
    </source>
</evidence>
<dbReference type="SUPFAM" id="SSF48371">
    <property type="entry name" value="ARM repeat"/>
    <property type="match status" value="1"/>
</dbReference>
<dbReference type="FunFam" id="1.25.40.770:FF:000001">
    <property type="entry name" value="Transcription initiation factor TFIID subunit 6"/>
    <property type="match status" value="1"/>
</dbReference>
<dbReference type="AlphaFoldDB" id="K1QZ93"/>
<feature type="region of interest" description="Disordered" evidence="9">
    <location>
        <begin position="458"/>
        <end position="485"/>
    </location>
</feature>
<dbReference type="Pfam" id="PF02969">
    <property type="entry name" value="TAF"/>
    <property type="match status" value="1"/>
</dbReference>
<dbReference type="InterPro" id="IPR011442">
    <property type="entry name" value="TAF6_C"/>
</dbReference>
<dbReference type="GO" id="GO:0046982">
    <property type="term" value="F:protein heterodimerization activity"/>
    <property type="evidence" value="ECO:0007669"/>
    <property type="project" value="InterPro"/>
</dbReference>
<keyword evidence="11" id="KW-0648">Protein biosynthesis</keyword>
<accession>K1QZ93</accession>
<keyword evidence="11" id="KW-0396">Initiation factor</keyword>
<dbReference type="CDD" id="cd08050">
    <property type="entry name" value="TAF6C"/>
    <property type="match status" value="1"/>
</dbReference>
<dbReference type="OMA" id="MPEETCQ"/>
<name>K1QZ93_MAGGI</name>
<dbReference type="GO" id="GO:0003743">
    <property type="term" value="F:translation initiation factor activity"/>
    <property type="evidence" value="ECO:0007669"/>
    <property type="project" value="UniProtKB-KW"/>
</dbReference>
<dbReference type="FunFam" id="1.10.20.10:FF:000030">
    <property type="entry name" value="Transcription initiation factor TFIID subunit 6"/>
    <property type="match status" value="1"/>
</dbReference>
<evidence type="ECO:0000256" key="6">
    <source>
        <dbReference type="ARBA" id="ARBA00023163"/>
    </source>
</evidence>
<keyword evidence="13" id="KW-1185">Reference proteome</keyword>
<dbReference type="InterPro" id="IPR004823">
    <property type="entry name" value="TAF_TATA-bd_Histone-like_dom"/>
</dbReference>